<dbReference type="Pfam" id="PF24401">
    <property type="entry name" value="iHD-CE"/>
    <property type="match status" value="1"/>
</dbReference>
<dbReference type="Pfam" id="PF00656">
    <property type="entry name" value="Peptidase_C14"/>
    <property type="match status" value="1"/>
</dbReference>
<reference evidence="4 5" key="1">
    <citation type="submission" date="2016-10" db="EMBL/GenBank/DDBJ databases">
        <authorList>
            <person name="de Groot N.N."/>
        </authorList>
    </citation>
    <scope>NUCLEOTIDE SEQUENCE [LARGE SCALE GENOMIC DNA]</scope>
    <source>
        <strain evidence="4 5">DSM 40306</strain>
    </source>
</reference>
<organism evidence="4 5">
    <name type="scientific">Streptomyces misionensis</name>
    <dbReference type="NCBI Taxonomy" id="67331"/>
    <lineage>
        <taxon>Bacteria</taxon>
        <taxon>Bacillati</taxon>
        <taxon>Actinomycetota</taxon>
        <taxon>Actinomycetes</taxon>
        <taxon>Kitasatosporales</taxon>
        <taxon>Streptomycetaceae</taxon>
        <taxon>Streptomyces</taxon>
    </lineage>
</organism>
<feature type="domain" description="Peptidase C14 caspase" evidence="1">
    <location>
        <begin position="6"/>
        <end position="211"/>
    </location>
</feature>
<feature type="domain" description="wHTH-Hsp90 Na associated" evidence="3">
    <location>
        <begin position="1392"/>
        <end position="1444"/>
    </location>
</feature>
<dbReference type="RefSeq" id="WP_074992568.1">
    <property type="nucleotide sequence ID" value="NZ_FNTD01000004.1"/>
</dbReference>
<evidence type="ECO:0000313" key="5">
    <source>
        <dbReference type="Proteomes" id="UP000182375"/>
    </source>
</evidence>
<dbReference type="Proteomes" id="UP000182375">
    <property type="component" value="Unassembled WGS sequence"/>
</dbReference>
<name>A0A1H4XD33_9ACTN</name>
<dbReference type="Gene3D" id="3.40.50.1460">
    <property type="match status" value="1"/>
</dbReference>
<dbReference type="InterPro" id="IPR052039">
    <property type="entry name" value="Caspase-related_regulators"/>
</dbReference>
<evidence type="ECO:0000259" key="3">
    <source>
        <dbReference type="Pfam" id="PF24410"/>
    </source>
</evidence>
<dbReference type="Gene3D" id="3.30.565.10">
    <property type="entry name" value="Histidine kinase-like ATPase, C-terminal domain"/>
    <property type="match status" value="1"/>
</dbReference>
<dbReference type="SUPFAM" id="SSF52129">
    <property type="entry name" value="Caspase-like"/>
    <property type="match status" value="1"/>
</dbReference>
<evidence type="ECO:0000313" key="4">
    <source>
        <dbReference type="EMBL" id="SED03513.1"/>
    </source>
</evidence>
<proteinExistence type="predicted"/>
<dbReference type="InterPro" id="IPR056507">
    <property type="entry name" value="wHTH-HSP90_Na-assoc"/>
</dbReference>
<dbReference type="InterPro" id="IPR029030">
    <property type="entry name" value="Caspase-like_dom_sf"/>
</dbReference>
<dbReference type="GO" id="GO:0006508">
    <property type="term" value="P:proteolysis"/>
    <property type="evidence" value="ECO:0007669"/>
    <property type="project" value="InterPro"/>
</dbReference>
<sequence length="1585" mass="173443">MNGSYRALLIGVPAYRDPGITDLPFVKDDMAELAEALGPVGYQVHVHDVDETDRESIDDAVEAFFQSAAEGQTLLLYLSGHGIHHGGKDYLVPKGARLASHDFRGKCLSLDFSHYVERSHAGDVIVFVDACREGVDQGAMSVGNTVGWSNMRVRRVGERHYCHVYACSPGERAHYTRAGNSTFSVFSRALSTVVAEEAGPSTLRELRDRLQSATDTLTAEHGLFRQQIRVRTETETDDFVVFVRPDRTAHGAAGEHGWVKAARKHPAWHQVGDADGAEAMHAAAMALVARIARQSDRDEALLAEDPWRPAGFAERMAGGVGWLLTKVINPEKLALSPAEAVLLVTVPYLYVACANRAAVRALEVGPTNLGHVTHPSAARASYEQFLHNRQRLTRRAVLAARPPGGDDHAAGIAWWLFRRWLTRKPGGFEDELLNSLIGPVENLLEDVPADDDRALIAELFELGTLPMLLRSLRTSFDSTTIRPRRQLAGGAEVEQQVREQLLVVLLTVAHHLAIDPILLPDVVVEHLGISYSVDMEELHRTLRSARWHQHGRTRVLNADCHHPAIGLALRQQAAALDALLGAVDIQAGGEPQLEPLQDLPAHATADQVRPAVDAAGKPAYESTDLRFRLADDRIQELLMGEQLYGDPALAVRELYQNALDACRYRQARTAYLRRRHPELPDWSGRITFRQGVDGSGRAYIECTDNGIGMGERELREVFSHAGMSFADLPEYLDEQAEWRKAGIEIHPNSRFGIGVLSYFMIADDISVTTCRMDCEGHPGRRLQVDIAGPGSLFRIRDLGRGHEAQTTVRLYLRPSATAPSCTDLLRRLLWISEYSVVAEDAETRYEWEPDVLSPVAPLGGDDPHDGDASRSRDAVVDAASRPDVWWTNTHGGVLADGVWIGVPLFGAVVNLTGKQTPKLTVDRRRALSDDTAYVMRRLTEEIPALLRPGGTVFGHDWLSELVGHHPALADAIAQAAVACRYAPWEIGGQELDITAVGCFPPDPKIMSGAIWTERAVANVPRSVVEWRVGAWAAAGAFPGVTPTAPEPVVRARPTDTGLLRLSDASDGGARFASVRYSAEWLDSGTPVPLGHVLEFARVVGCRPREAADRLVELGLRLPSGVVLPDEVLTSDLLILSRDVDGEPPWLGADPVPLGHVVAVAERTKRRPAQVAARLTELGLRLADGGVLPETAEAGDSQLLDDAHTPGKPPWLGPGDQVPLGRVLSVAQTWGRRPADVVARLAELGLRLQDGVVPPESVEPEDLVVLRRGGHPNAPRWWDGSTSVPLAHVLLAAHTHALGWTTREVAARLVRLGLRLHEGAVVPEIVDPGDLDLLDIDGSTRAREWVNLAEPVPPGHVLAVSERTRRPPAEVLARLGELGLRLPEGITLPDDIESDDLLILSVRFDRDPPWLDGTGPVALGHVLAAAERVKRRPREVVARLARFGLQLAAGTVVPEAVGVDDSAILSRDVDRVAPWLDDAEPVPLSHVLEAADQLRRRPAQVTSRFEALGLRVADGTDPLAQIEYEDLRILRDNEEGYRWLDDETSVDLYRVFQTAVLNERPLPEVAHRFRELGLPLAGDAVYDRDQ</sequence>
<feature type="domain" description="wHTH-Hsp90 Na associated" evidence="3">
    <location>
        <begin position="1065"/>
        <end position="1115"/>
    </location>
</feature>
<feature type="domain" description="wHTH-Hsp90 Na associated" evidence="3">
    <location>
        <begin position="1127"/>
        <end position="1179"/>
    </location>
</feature>
<dbReference type="GO" id="GO:0004197">
    <property type="term" value="F:cysteine-type endopeptidase activity"/>
    <property type="evidence" value="ECO:0007669"/>
    <property type="project" value="InterPro"/>
</dbReference>
<dbReference type="PANTHER" id="PTHR22576:SF37">
    <property type="entry name" value="MUCOSA-ASSOCIATED LYMPHOID TISSUE LYMPHOMA TRANSLOCATION PROTEIN 1"/>
    <property type="match status" value="1"/>
</dbReference>
<feature type="domain" description="wHTH-Hsp90 Na associated" evidence="3">
    <location>
        <begin position="1458"/>
        <end position="1509"/>
    </location>
</feature>
<accession>A0A1H4XD33</accession>
<dbReference type="GeneID" id="95512748"/>
<evidence type="ECO:0000259" key="2">
    <source>
        <dbReference type="Pfam" id="PF24401"/>
    </source>
</evidence>
<gene>
    <name evidence="4" type="ORF">SAMN04490357_3614</name>
</gene>
<protein>
    <submittedName>
        <fullName evidence="4">Caspase domain-containing protein</fullName>
    </submittedName>
</protein>
<feature type="domain" description="wHTH-Hsp90 Na associated" evidence="3">
    <location>
        <begin position="1195"/>
        <end position="1245"/>
    </location>
</feature>
<dbReference type="SUPFAM" id="SSF55874">
    <property type="entry name" value="ATPase domain of HSP90 chaperone/DNA topoisomerase II/histidine kinase"/>
    <property type="match status" value="1"/>
</dbReference>
<feature type="domain" description="wHTH-Hsp90 Na associated" evidence="3">
    <location>
        <begin position="1325"/>
        <end position="1379"/>
    </location>
</feature>
<feature type="domain" description="wHTH-Hsp90 Na associated" evidence="3">
    <location>
        <begin position="1257"/>
        <end position="1313"/>
    </location>
</feature>
<dbReference type="InterPro" id="IPR036890">
    <property type="entry name" value="HATPase_C_sf"/>
</dbReference>
<dbReference type="STRING" id="67331.SAMN04490357_3614"/>
<dbReference type="PANTHER" id="PTHR22576">
    <property type="entry name" value="MUCOSA ASSOCIATED LYMPHOID TISSUE LYMPHOMA TRANSLOCATION PROTEIN 1/PARACASPASE"/>
    <property type="match status" value="1"/>
</dbReference>
<dbReference type="Pfam" id="PF24410">
    <property type="entry name" value="wHTH-HSP90_Na-assoc"/>
    <property type="match status" value="8"/>
</dbReference>
<feature type="domain" description="iHD-CE" evidence="2">
    <location>
        <begin position="258"/>
        <end position="611"/>
    </location>
</feature>
<dbReference type="InterPro" id="IPR011600">
    <property type="entry name" value="Pept_C14_caspase"/>
</dbReference>
<evidence type="ECO:0000259" key="1">
    <source>
        <dbReference type="Pfam" id="PF00656"/>
    </source>
</evidence>
<feature type="domain" description="wHTH-Hsp90 Na associated" evidence="3">
    <location>
        <begin position="1524"/>
        <end position="1573"/>
    </location>
</feature>
<dbReference type="InterPro" id="IPR056506">
    <property type="entry name" value="iHD-CE"/>
</dbReference>
<dbReference type="EMBL" id="FNTD01000004">
    <property type="protein sequence ID" value="SED03513.1"/>
    <property type="molecule type" value="Genomic_DNA"/>
</dbReference>